<keyword evidence="1" id="KW-1133">Transmembrane helix</keyword>
<evidence type="ECO:0000256" key="1">
    <source>
        <dbReference type="SAM" id="Phobius"/>
    </source>
</evidence>
<dbReference type="AlphaFoldDB" id="A0A0E9QZJ6"/>
<protein>
    <submittedName>
        <fullName evidence="2">Uncharacterized protein</fullName>
    </submittedName>
</protein>
<keyword evidence="1" id="KW-0812">Transmembrane</keyword>
<sequence>MQLTKSISMQELYFLIFYITLYLTTYIVMLYNLQRYQRFEEGKIHSLHSNSCNHKHTT</sequence>
<dbReference type="EMBL" id="GBXM01086231">
    <property type="protein sequence ID" value="JAH22346.1"/>
    <property type="molecule type" value="Transcribed_RNA"/>
</dbReference>
<name>A0A0E9QZJ6_ANGAN</name>
<proteinExistence type="predicted"/>
<reference evidence="2" key="2">
    <citation type="journal article" date="2015" name="Fish Shellfish Immunol.">
        <title>Early steps in the European eel (Anguilla anguilla)-Vibrio vulnificus interaction in the gills: Role of the RtxA13 toxin.</title>
        <authorList>
            <person name="Callol A."/>
            <person name="Pajuelo D."/>
            <person name="Ebbesson L."/>
            <person name="Teles M."/>
            <person name="MacKenzie S."/>
            <person name="Amaro C."/>
        </authorList>
    </citation>
    <scope>NUCLEOTIDE SEQUENCE</scope>
</reference>
<evidence type="ECO:0000313" key="2">
    <source>
        <dbReference type="EMBL" id="JAH22346.1"/>
    </source>
</evidence>
<organism evidence="2">
    <name type="scientific">Anguilla anguilla</name>
    <name type="common">European freshwater eel</name>
    <name type="synonym">Muraena anguilla</name>
    <dbReference type="NCBI Taxonomy" id="7936"/>
    <lineage>
        <taxon>Eukaryota</taxon>
        <taxon>Metazoa</taxon>
        <taxon>Chordata</taxon>
        <taxon>Craniata</taxon>
        <taxon>Vertebrata</taxon>
        <taxon>Euteleostomi</taxon>
        <taxon>Actinopterygii</taxon>
        <taxon>Neopterygii</taxon>
        <taxon>Teleostei</taxon>
        <taxon>Anguilliformes</taxon>
        <taxon>Anguillidae</taxon>
        <taxon>Anguilla</taxon>
    </lineage>
</organism>
<keyword evidence="1" id="KW-0472">Membrane</keyword>
<reference evidence="2" key="1">
    <citation type="submission" date="2014-11" db="EMBL/GenBank/DDBJ databases">
        <authorList>
            <person name="Amaro Gonzalez C."/>
        </authorList>
    </citation>
    <scope>NUCLEOTIDE SEQUENCE</scope>
</reference>
<feature type="transmembrane region" description="Helical" evidence="1">
    <location>
        <begin position="12"/>
        <end position="33"/>
    </location>
</feature>
<accession>A0A0E9QZJ6</accession>